<feature type="transmembrane region" description="Helical" evidence="12">
    <location>
        <begin position="144"/>
        <end position="160"/>
    </location>
</feature>
<dbReference type="InterPro" id="IPR008250">
    <property type="entry name" value="ATPase_P-typ_transduc_dom_A_sf"/>
</dbReference>
<dbReference type="InterPro" id="IPR023299">
    <property type="entry name" value="ATPase_P-typ_cyto_dom_N"/>
</dbReference>
<comment type="catalytic activity">
    <reaction evidence="12">
        <text>ATP + H2O + H(+)(in) = ADP + phosphate + 2 H(+)(out)</text>
        <dbReference type="Rhea" id="RHEA:20852"/>
        <dbReference type="ChEBI" id="CHEBI:15377"/>
        <dbReference type="ChEBI" id="CHEBI:15378"/>
        <dbReference type="ChEBI" id="CHEBI:30616"/>
        <dbReference type="ChEBI" id="CHEBI:43474"/>
        <dbReference type="ChEBI" id="CHEBI:456216"/>
        <dbReference type="EC" id="7.1.2.1"/>
    </reaction>
</comment>
<dbReference type="SFLD" id="SFLDF00027">
    <property type="entry name" value="p-type_atpase"/>
    <property type="match status" value="1"/>
</dbReference>
<keyword evidence="5" id="KW-0479">Metal-binding</keyword>
<evidence type="ECO:0000313" key="16">
    <source>
        <dbReference type="Proteomes" id="UP001301350"/>
    </source>
</evidence>
<dbReference type="SUPFAM" id="SSF81653">
    <property type="entry name" value="Calcium ATPase, transduction domain A"/>
    <property type="match status" value="1"/>
</dbReference>
<evidence type="ECO:0000256" key="3">
    <source>
        <dbReference type="ARBA" id="ARBA00022553"/>
    </source>
</evidence>
<dbReference type="PROSITE" id="PS00154">
    <property type="entry name" value="ATPASE_E1_E2"/>
    <property type="match status" value="1"/>
</dbReference>
<dbReference type="NCBIfam" id="TIGR01647">
    <property type="entry name" value="ATPase-IIIA_H"/>
    <property type="match status" value="1"/>
</dbReference>
<keyword evidence="12" id="KW-0375">Hydrogen ion transport</keyword>
<feature type="compositionally biased region" description="Low complexity" evidence="13">
    <location>
        <begin position="24"/>
        <end position="40"/>
    </location>
</feature>
<dbReference type="GO" id="GO:0005524">
    <property type="term" value="F:ATP binding"/>
    <property type="evidence" value="ECO:0007669"/>
    <property type="project" value="UniProtKB-UniRule"/>
</dbReference>
<dbReference type="SUPFAM" id="SSF56784">
    <property type="entry name" value="HAD-like"/>
    <property type="match status" value="1"/>
</dbReference>
<dbReference type="Pfam" id="PF00702">
    <property type="entry name" value="Hydrolase"/>
    <property type="match status" value="1"/>
</dbReference>
<dbReference type="InterPro" id="IPR001757">
    <property type="entry name" value="P_typ_ATPase"/>
</dbReference>
<dbReference type="InterPro" id="IPR036412">
    <property type="entry name" value="HAD-like_sf"/>
</dbReference>
<evidence type="ECO:0000256" key="7">
    <source>
        <dbReference type="ARBA" id="ARBA00022840"/>
    </source>
</evidence>
<evidence type="ECO:0000256" key="4">
    <source>
        <dbReference type="ARBA" id="ARBA00022692"/>
    </source>
</evidence>
<dbReference type="FunFam" id="2.70.150.10:FF:000042">
    <property type="entry name" value="Plasma membrane ATPase"/>
    <property type="match status" value="1"/>
</dbReference>
<keyword evidence="7 12" id="KW-0067">ATP-binding</keyword>
<dbReference type="InterPro" id="IPR004014">
    <property type="entry name" value="ATPase_P-typ_cation-transptr_N"/>
</dbReference>
<dbReference type="FunFam" id="3.40.1110.10:FF:000005">
    <property type="entry name" value="Plasma membrane ATPase"/>
    <property type="match status" value="1"/>
</dbReference>
<feature type="region of interest" description="Disordered" evidence="13">
    <location>
        <begin position="1"/>
        <end position="49"/>
    </location>
</feature>
<feature type="transmembrane region" description="Helical" evidence="12">
    <location>
        <begin position="805"/>
        <end position="826"/>
    </location>
</feature>
<dbReference type="NCBIfam" id="TIGR01494">
    <property type="entry name" value="ATPase_P-type"/>
    <property type="match status" value="2"/>
</dbReference>
<evidence type="ECO:0000256" key="12">
    <source>
        <dbReference type="RuleBase" id="RU362083"/>
    </source>
</evidence>
<dbReference type="PANTHER" id="PTHR42861">
    <property type="entry name" value="CALCIUM-TRANSPORTING ATPASE"/>
    <property type="match status" value="1"/>
</dbReference>
<dbReference type="SMART" id="SM00831">
    <property type="entry name" value="Cation_ATPase_N"/>
    <property type="match status" value="1"/>
</dbReference>
<sequence length="1012" mass="111079">MPDEEAPAGGPPEAPNDGPDETPSSEASGNDAAANGATGDRPLPEGLDKRSLSMGMLESVNLEKDDLDYVMACLKSSMDGLKPEVAQHRLAKFGPNALPEKKVNPFIEFLMFMWNPLSWVMEMAAVVAILLTLPDGLKPDWEDFVGILLLLLINATIGFIEERNAGNAVKALMDALALKAQVKRGGEWTEIDAKELVIGDVVALKLGDIVPADARIIKGKDVKIDQASLTGESLPVSKEMGDMVFSSSVVKQGEFHAMVVATGVHTFIGKSADMVNQTESTSHLQAIVSAIGLYCIAWIFTFIFFQIIICFPVQRYNYHHEIDNILVLLIGGVPIAMPVVLSVTLAIGAHELAEKKAIVTRMTAIEELAGMSILCSDKTGTLTLNKLTIDKESFATLAQYSVDECMLQAGRASRTEHQDAIDFAVVNSLPDPNMAREGIEELDFHPFNPVDKRTEIVYRDPSDGKVYRCTKGAPQVILGMAHNKSEIEKDVMDQIESMAKRGFRALGIALAEVPSGDPEGPPGPWTMTGLMPIFDPPRHDTKETIEKAIHMGVQVKMVTGDQLAIAKETARRLGLGTNIFTSDVLNLSDGRASIEYGGSVGELVENADGFAGVFPEHKYRIVEVLQKRGHLVGMTGDGVNDAPALKKAQVGIAVADATDAARGASDLVLTEPGLSVIIHAMLTSRQIFQRMKNYSMYACSVTVRIVVTFSILTWAWKFNMPPFMILILAYLNDGTIMSISKDRVKPSPHPDKWNLRDVFITASSLGIWLTVSTVIFFVTLVETNFWNDAFRLNTIWRITHNNNEFILHSIIYLQVSIIGQALIFVTRSYWFFFMDRPGVLLMCAFVVAQLVATFISVYANWGFTQIEGTGWGWAAAVWVWNIAWFPMCDYHQDCGAVDHSEGQDGAVQDTEPVCVAPHVPLRCAHARPRKQRRADDESGGGPTARLRAPIHGGISCVVATERAQLRLRRRSQMAKRERWTKMGEDERMCTAAVRMAVVRVSMTEKTIGSGTL</sequence>
<dbReference type="GO" id="GO:0005886">
    <property type="term" value="C:plasma membrane"/>
    <property type="evidence" value="ECO:0007669"/>
    <property type="project" value="UniProtKB-SubCell"/>
</dbReference>
<keyword evidence="3" id="KW-0597">Phosphoprotein</keyword>
<dbReference type="SFLD" id="SFLDS00003">
    <property type="entry name" value="Haloacid_Dehalogenase"/>
    <property type="match status" value="1"/>
</dbReference>
<keyword evidence="12" id="KW-0813">Transport</keyword>
<dbReference type="SUPFAM" id="SSF81665">
    <property type="entry name" value="Calcium ATPase, transmembrane domain M"/>
    <property type="match status" value="1"/>
</dbReference>
<evidence type="ECO:0000256" key="8">
    <source>
        <dbReference type="ARBA" id="ARBA00022842"/>
    </source>
</evidence>
<dbReference type="SFLD" id="SFLDG00002">
    <property type="entry name" value="C1.7:_P-type_atpase_like"/>
    <property type="match status" value="1"/>
</dbReference>
<dbReference type="GO" id="GO:0120029">
    <property type="term" value="P:proton export across plasma membrane"/>
    <property type="evidence" value="ECO:0007669"/>
    <property type="project" value="UniProtKB-UniRule"/>
</dbReference>
<dbReference type="Pfam" id="PF00122">
    <property type="entry name" value="E1-E2_ATPase"/>
    <property type="match status" value="1"/>
</dbReference>
<dbReference type="Gene3D" id="3.40.50.1000">
    <property type="entry name" value="HAD superfamily/HAD-like"/>
    <property type="match status" value="1"/>
</dbReference>
<dbReference type="GO" id="GO:0016887">
    <property type="term" value="F:ATP hydrolysis activity"/>
    <property type="evidence" value="ECO:0007669"/>
    <property type="project" value="InterPro"/>
</dbReference>
<dbReference type="Gene3D" id="2.70.150.10">
    <property type="entry name" value="Calcium-transporting ATPase, cytoplasmic transduction domain A"/>
    <property type="match status" value="1"/>
</dbReference>
<dbReference type="CDD" id="cd02076">
    <property type="entry name" value="P-type_ATPase_H"/>
    <property type="match status" value="1"/>
</dbReference>
<dbReference type="InterPro" id="IPR023298">
    <property type="entry name" value="ATPase_P-typ_TM_dom_sf"/>
</dbReference>
<dbReference type="EMBL" id="JANCYW010000010">
    <property type="protein sequence ID" value="KAK4536949.1"/>
    <property type="molecule type" value="Genomic_DNA"/>
</dbReference>
<dbReference type="AlphaFoldDB" id="A0AAV9IXD6"/>
<keyword evidence="8 12" id="KW-0460">Magnesium</keyword>
<dbReference type="InterPro" id="IPR006534">
    <property type="entry name" value="P-type_ATPase_IIIA"/>
</dbReference>
<evidence type="ECO:0000256" key="11">
    <source>
        <dbReference type="ARBA" id="ARBA00023136"/>
    </source>
</evidence>
<accession>A0AAV9IXD6</accession>
<keyword evidence="12" id="KW-0406">Ion transport</keyword>
<comment type="similarity">
    <text evidence="2 12">Belongs to the cation transport ATPase (P-type) (TC 3.A.3) family. Type IIIA subfamily.</text>
</comment>
<keyword evidence="16" id="KW-1185">Reference proteome</keyword>
<keyword evidence="11 12" id="KW-0472">Membrane</keyword>
<dbReference type="Pfam" id="PF00690">
    <property type="entry name" value="Cation_ATPase_N"/>
    <property type="match status" value="1"/>
</dbReference>
<dbReference type="Gene3D" id="1.20.1110.10">
    <property type="entry name" value="Calcium-transporting ATPase, transmembrane domain"/>
    <property type="match status" value="1"/>
</dbReference>
<evidence type="ECO:0000256" key="13">
    <source>
        <dbReference type="SAM" id="MobiDB-lite"/>
    </source>
</evidence>
<feature type="transmembrane region" description="Helical" evidence="12">
    <location>
        <begin position="759"/>
        <end position="781"/>
    </location>
</feature>
<keyword evidence="4 12" id="KW-0812">Transmembrane</keyword>
<name>A0AAV9IXD6_CYACA</name>
<dbReference type="InterPro" id="IPR018303">
    <property type="entry name" value="ATPase_P-typ_P_site"/>
</dbReference>
<dbReference type="PRINTS" id="PR00119">
    <property type="entry name" value="CATATPASE"/>
</dbReference>
<feature type="domain" description="Cation-transporting P-type ATPase N-terminal" evidence="14">
    <location>
        <begin position="61"/>
        <end position="133"/>
    </location>
</feature>
<dbReference type="EC" id="7.1.2.1" evidence="12"/>
<dbReference type="FunFam" id="3.40.50.1000:FF:000211">
    <property type="entry name" value="Plasma membrane ATPase"/>
    <property type="match status" value="1"/>
</dbReference>
<feature type="transmembrane region" description="Helical" evidence="12">
    <location>
        <begin position="694"/>
        <end position="716"/>
    </location>
</feature>
<dbReference type="Proteomes" id="UP001301350">
    <property type="component" value="Unassembled WGS sequence"/>
</dbReference>
<evidence type="ECO:0000256" key="5">
    <source>
        <dbReference type="ARBA" id="ARBA00022723"/>
    </source>
</evidence>
<evidence type="ECO:0000256" key="10">
    <source>
        <dbReference type="ARBA" id="ARBA00022989"/>
    </source>
</evidence>
<evidence type="ECO:0000256" key="9">
    <source>
        <dbReference type="ARBA" id="ARBA00022967"/>
    </source>
</evidence>
<evidence type="ECO:0000259" key="14">
    <source>
        <dbReference type="SMART" id="SM00831"/>
    </source>
</evidence>
<feature type="transmembrane region" description="Helical" evidence="12">
    <location>
        <begin position="109"/>
        <end position="132"/>
    </location>
</feature>
<reference evidence="15 16" key="1">
    <citation type="submission" date="2022-07" db="EMBL/GenBank/DDBJ databases">
        <title>Genome-wide signatures of adaptation to extreme environments.</title>
        <authorList>
            <person name="Cho C.H."/>
            <person name="Yoon H.S."/>
        </authorList>
    </citation>
    <scope>NUCLEOTIDE SEQUENCE [LARGE SCALE GENOMIC DNA]</scope>
    <source>
        <strain evidence="15 16">DBV 063 E5</strain>
    </source>
</reference>
<dbReference type="InterPro" id="IPR059000">
    <property type="entry name" value="ATPase_P-type_domA"/>
</dbReference>
<comment type="caution">
    <text evidence="15">The sequence shown here is derived from an EMBL/GenBank/DDBJ whole genome shotgun (WGS) entry which is preliminary data.</text>
</comment>
<dbReference type="GO" id="GO:0046872">
    <property type="term" value="F:metal ion binding"/>
    <property type="evidence" value="ECO:0007669"/>
    <property type="project" value="UniProtKB-KW"/>
</dbReference>
<comment type="subcellular location">
    <subcellularLocation>
        <location evidence="12">Cell membrane</location>
        <topology evidence="12">Multi-pass membrane protein</topology>
    </subcellularLocation>
    <subcellularLocation>
        <location evidence="1">Membrane</location>
        <topology evidence="1">Multi-pass membrane protein</topology>
    </subcellularLocation>
</comment>
<evidence type="ECO:0000256" key="6">
    <source>
        <dbReference type="ARBA" id="ARBA00022741"/>
    </source>
</evidence>
<dbReference type="GO" id="GO:0008553">
    <property type="term" value="F:P-type proton-exporting transporter activity"/>
    <property type="evidence" value="ECO:0007669"/>
    <property type="project" value="UniProtKB-UniRule"/>
</dbReference>
<keyword evidence="9 12" id="KW-1278">Translocase</keyword>
<evidence type="ECO:0000256" key="1">
    <source>
        <dbReference type="ARBA" id="ARBA00004141"/>
    </source>
</evidence>
<dbReference type="InterPro" id="IPR044492">
    <property type="entry name" value="P_typ_ATPase_HD_dom"/>
</dbReference>
<feature type="transmembrane region" description="Helical" evidence="12">
    <location>
        <begin position="838"/>
        <end position="859"/>
    </location>
</feature>
<feature type="transmembrane region" description="Helical" evidence="12">
    <location>
        <begin position="291"/>
        <end position="314"/>
    </location>
</feature>
<feature type="region of interest" description="Disordered" evidence="13">
    <location>
        <begin position="925"/>
        <end position="947"/>
    </location>
</feature>
<protein>
    <recommendedName>
        <fullName evidence="12">Plasma membrane ATPase</fullName>
        <ecNumber evidence="12">7.1.2.1</ecNumber>
    </recommendedName>
</protein>
<keyword evidence="6 12" id="KW-0547">Nucleotide-binding</keyword>
<feature type="transmembrane region" description="Helical" evidence="12">
    <location>
        <begin position="326"/>
        <end position="347"/>
    </location>
</feature>
<evidence type="ECO:0000256" key="2">
    <source>
        <dbReference type="ARBA" id="ARBA00008804"/>
    </source>
</evidence>
<proteinExistence type="inferred from homology"/>
<dbReference type="PRINTS" id="PR00120">
    <property type="entry name" value="HATPASE"/>
</dbReference>
<evidence type="ECO:0000313" key="15">
    <source>
        <dbReference type="EMBL" id="KAK4536949.1"/>
    </source>
</evidence>
<gene>
    <name evidence="15" type="ORF">CDCA_CDCA10G2974</name>
</gene>
<dbReference type="InterPro" id="IPR023214">
    <property type="entry name" value="HAD_sf"/>
</dbReference>
<dbReference type="Gene3D" id="3.40.1110.10">
    <property type="entry name" value="Calcium-transporting ATPase, cytoplasmic domain N"/>
    <property type="match status" value="1"/>
</dbReference>
<keyword evidence="10 12" id="KW-1133">Transmembrane helix</keyword>
<organism evidence="15 16">
    <name type="scientific">Cyanidium caldarium</name>
    <name type="common">Red alga</name>
    <dbReference type="NCBI Taxonomy" id="2771"/>
    <lineage>
        <taxon>Eukaryota</taxon>
        <taxon>Rhodophyta</taxon>
        <taxon>Bangiophyceae</taxon>
        <taxon>Cyanidiales</taxon>
        <taxon>Cyanidiaceae</taxon>
        <taxon>Cyanidium</taxon>
    </lineage>
</organism>